<organism evidence="1">
    <name type="scientific">marine sediment metagenome</name>
    <dbReference type="NCBI Taxonomy" id="412755"/>
    <lineage>
        <taxon>unclassified sequences</taxon>
        <taxon>metagenomes</taxon>
        <taxon>ecological metagenomes</taxon>
    </lineage>
</organism>
<gene>
    <name evidence="1" type="ORF">S06H3_34624</name>
</gene>
<protein>
    <submittedName>
        <fullName evidence="1">Uncharacterized protein</fullName>
    </submittedName>
</protein>
<accession>X1PJS1</accession>
<name>X1PJS1_9ZZZZ</name>
<proteinExistence type="predicted"/>
<evidence type="ECO:0000313" key="1">
    <source>
        <dbReference type="EMBL" id="GAI31124.1"/>
    </source>
</evidence>
<sequence>DKALITEDIQIKIGNTVFSGNLKPLPKKRRTKKRI</sequence>
<reference evidence="1" key="1">
    <citation type="journal article" date="2014" name="Front. Microbiol.">
        <title>High frequency of phylogenetically diverse reductive dehalogenase-homologous genes in deep subseafloor sedimentary metagenomes.</title>
        <authorList>
            <person name="Kawai M."/>
            <person name="Futagami T."/>
            <person name="Toyoda A."/>
            <person name="Takaki Y."/>
            <person name="Nishi S."/>
            <person name="Hori S."/>
            <person name="Arai W."/>
            <person name="Tsubouchi T."/>
            <person name="Morono Y."/>
            <person name="Uchiyama I."/>
            <person name="Ito T."/>
            <person name="Fujiyama A."/>
            <person name="Inagaki F."/>
            <person name="Takami H."/>
        </authorList>
    </citation>
    <scope>NUCLEOTIDE SEQUENCE</scope>
    <source>
        <strain evidence="1">Expedition CK06-06</strain>
    </source>
</reference>
<feature type="non-terminal residue" evidence="1">
    <location>
        <position position="1"/>
    </location>
</feature>
<dbReference type="EMBL" id="BARV01020803">
    <property type="protein sequence ID" value="GAI31124.1"/>
    <property type="molecule type" value="Genomic_DNA"/>
</dbReference>
<comment type="caution">
    <text evidence="1">The sequence shown here is derived from an EMBL/GenBank/DDBJ whole genome shotgun (WGS) entry which is preliminary data.</text>
</comment>
<dbReference type="AlphaFoldDB" id="X1PJS1"/>